<proteinExistence type="predicted"/>
<gene>
    <name evidence="1" type="ORF">CTRU02_210081</name>
</gene>
<sequence>MSSDGPTPTFSLNTATKGPAAAEAFFQALGFKVLADWGDAKFKALLLPPPNENLCLMLHDHSRFKEFIRPNTEISDARTSTEVVFSIGLKAREDVDQWLAKAKEAGATLDPYVSPNNAKDMGTYSRSFTDLDGHIWKLISEAA</sequence>
<comment type="caution">
    <text evidence="1">The sequence shown here is derived from an EMBL/GenBank/DDBJ whole genome shotgun (WGS) entry which is preliminary data.</text>
</comment>
<organism evidence="1 2">
    <name type="scientific">Colletotrichum truncatum</name>
    <name type="common">Anthracnose fungus</name>
    <name type="synonym">Colletotrichum capsici</name>
    <dbReference type="NCBI Taxonomy" id="5467"/>
    <lineage>
        <taxon>Eukaryota</taxon>
        <taxon>Fungi</taxon>
        <taxon>Dikarya</taxon>
        <taxon>Ascomycota</taxon>
        <taxon>Pezizomycotina</taxon>
        <taxon>Sordariomycetes</taxon>
        <taxon>Hypocreomycetidae</taxon>
        <taxon>Glomerellales</taxon>
        <taxon>Glomerellaceae</taxon>
        <taxon>Colletotrichum</taxon>
        <taxon>Colletotrichum truncatum species complex</taxon>
    </lineage>
</organism>
<keyword evidence="2" id="KW-1185">Reference proteome</keyword>
<dbReference type="EMBL" id="VUJX02000006">
    <property type="protein sequence ID" value="KAL0935490.1"/>
    <property type="molecule type" value="Genomic_DNA"/>
</dbReference>
<evidence type="ECO:0000313" key="1">
    <source>
        <dbReference type="EMBL" id="KAL0935490.1"/>
    </source>
</evidence>
<reference evidence="1 2" key="1">
    <citation type="journal article" date="2020" name="Phytopathology">
        <title>Genome Sequence Resources of Colletotrichum truncatum, C. plurivorum, C. musicola, and C. sojae: Four Species Pathogenic to Soybean (Glycine max).</title>
        <authorList>
            <person name="Rogerio F."/>
            <person name="Boufleur T.R."/>
            <person name="Ciampi-Guillardi M."/>
            <person name="Sukno S.A."/>
            <person name="Thon M.R."/>
            <person name="Massola Junior N.S."/>
            <person name="Baroncelli R."/>
        </authorList>
    </citation>
    <scope>NUCLEOTIDE SEQUENCE [LARGE SCALE GENOMIC DNA]</scope>
    <source>
        <strain evidence="1 2">CMES1059</strain>
    </source>
</reference>
<name>A0ACC3YUB4_COLTU</name>
<evidence type="ECO:0000313" key="2">
    <source>
        <dbReference type="Proteomes" id="UP000805649"/>
    </source>
</evidence>
<accession>A0ACC3YUB4</accession>
<protein>
    <submittedName>
        <fullName evidence="1">Uncharacterized protein</fullName>
    </submittedName>
</protein>
<dbReference type="Proteomes" id="UP000805649">
    <property type="component" value="Unassembled WGS sequence"/>
</dbReference>